<dbReference type="AlphaFoldDB" id="A0A6A6H6V1"/>
<dbReference type="GO" id="GO:0006631">
    <property type="term" value="P:fatty acid metabolic process"/>
    <property type="evidence" value="ECO:0007669"/>
    <property type="project" value="UniProtKB-KW"/>
</dbReference>
<comment type="similarity">
    <text evidence="1">Belongs to the AB hydrolase superfamily. AB hydrolase 2 family.</text>
</comment>
<evidence type="ECO:0000256" key="6">
    <source>
        <dbReference type="ARBA" id="ARBA00022832"/>
    </source>
</evidence>
<sequence length="245" mass="27114">MSSSPPIVKEPLAPPAIPEHAAAFIFLHGLGDDAHGWENIAEQFQNAKKLPYLRWIFPNAPENRDALQQAWYAPTPLSPFPSQRPELDDEEDEEGLKRGVAYVDSLIDELKDRGIPLNRVVLGGFSQGCAVTLLSGLMSKHSGKLAGLVCLSGYMPLIDKIQHLRSAADHPATMGETPIFVARGTRDVLVPRRYLTLCVDKLRELGVNDSALEVHEYEGLAHAASREELRDLCHWLEKVIPALEN</sequence>
<evidence type="ECO:0000256" key="5">
    <source>
        <dbReference type="ARBA" id="ARBA00022801"/>
    </source>
</evidence>
<name>A0A6A6H6V1_VIRVR</name>
<dbReference type="InterPro" id="IPR050565">
    <property type="entry name" value="LYPA1-2/EST-like"/>
</dbReference>
<comment type="catalytic activity">
    <reaction evidence="9">
        <text>S-hexadecanoyl-L-cysteinyl-[protein] + H2O = L-cysteinyl-[protein] + hexadecanoate + H(+)</text>
        <dbReference type="Rhea" id="RHEA:19233"/>
        <dbReference type="Rhea" id="RHEA-COMP:10131"/>
        <dbReference type="Rhea" id="RHEA-COMP:11032"/>
        <dbReference type="ChEBI" id="CHEBI:7896"/>
        <dbReference type="ChEBI" id="CHEBI:15377"/>
        <dbReference type="ChEBI" id="CHEBI:15378"/>
        <dbReference type="ChEBI" id="CHEBI:29950"/>
        <dbReference type="ChEBI" id="CHEBI:74151"/>
        <dbReference type="EC" id="3.1.2.22"/>
    </reaction>
</comment>
<dbReference type="SUPFAM" id="SSF53474">
    <property type="entry name" value="alpha/beta-Hydrolases"/>
    <property type="match status" value="1"/>
</dbReference>
<evidence type="ECO:0000256" key="4">
    <source>
        <dbReference type="ARBA" id="ARBA00022487"/>
    </source>
</evidence>
<dbReference type="OrthoDB" id="2418081at2759"/>
<organism evidence="11 12">
    <name type="scientific">Viridothelium virens</name>
    <name type="common">Speckled blister lichen</name>
    <name type="synonym">Trypethelium virens</name>
    <dbReference type="NCBI Taxonomy" id="1048519"/>
    <lineage>
        <taxon>Eukaryota</taxon>
        <taxon>Fungi</taxon>
        <taxon>Dikarya</taxon>
        <taxon>Ascomycota</taxon>
        <taxon>Pezizomycotina</taxon>
        <taxon>Dothideomycetes</taxon>
        <taxon>Dothideomycetes incertae sedis</taxon>
        <taxon>Trypetheliales</taxon>
        <taxon>Trypetheliaceae</taxon>
        <taxon>Viridothelium</taxon>
    </lineage>
</organism>
<reference evidence="11" key="1">
    <citation type="journal article" date="2020" name="Stud. Mycol.">
        <title>101 Dothideomycetes genomes: a test case for predicting lifestyles and emergence of pathogens.</title>
        <authorList>
            <person name="Haridas S."/>
            <person name="Albert R."/>
            <person name="Binder M."/>
            <person name="Bloem J."/>
            <person name="Labutti K."/>
            <person name="Salamov A."/>
            <person name="Andreopoulos B."/>
            <person name="Baker S."/>
            <person name="Barry K."/>
            <person name="Bills G."/>
            <person name="Bluhm B."/>
            <person name="Cannon C."/>
            <person name="Castanera R."/>
            <person name="Culley D."/>
            <person name="Daum C."/>
            <person name="Ezra D."/>
            <person name="Gonzalez J."/>
            <person name="Henrissat B."/>
            <person name="Kuo A."/>
            <person name="Liang C."/>
            <person name="Lipzen A."/>
            <person name="Lutzoni F."/>
            <person name="Magnuson J."/>
            <person name="Mondo S."/>
            <person name="Nolan M."/>
            <person name="Ohm R."/>
            <person name="Pangilinan J."/>
            <person name="Park H.-J."/>
            <person name="Ramirez L."/>
            <person name="Alfaro M."/>
            <person name="Sun H."/>
            <person name="Tritt A."/>
            <person name="Yoshinaga Y."/>
            <person name="Zwiers L.-H."/>
            <person name="Turgeon B."/>
            <person name="Goodwin S."/>
            <person name="Spatafora J."/>
            <person name="Crous P."/>
            <person name="Grigoriev I."/>
        </authorList>
    </citation>
    <scope>NUCLEOTIDE SEQUENCE</scope>
    <source>
        <strain evidence="11">Tuck. ex Michener</strain>
    </source>
</reference>
<dbReference type="PANTHER" id="PTHR10655">
    <property type="entry name" value="LYSOPHOSPHOLIPASE-RELATED"/>
    <property type="match status" value="1"/>
</dbReference>
<evidence type="ECO:0000259" key="10">
    <source>
        <dbReference type="Pfam" id="PF02230"/>
    </source>
</evidence>
<proteinExistence type="inferred from homology"/>
<dbReference type="InterPro" id="IPR003140">
    <property type="entry name" value="PLipase/COase/thioEstase"/>
</dbReference>
<gene>
    <name evidence="11" type="ORF">EV356DRAFT_447771</name>
</gene>
<evidence type="ECO:0000256" key="8">
    <source>
        <dbReference type="ARBA" id="ARBA00031195"/>
    </source>
</evidence>
<comment type="function">
    <text evidence="7">Hydrolyzes fatty acids from S-acylated cysteine residues in proteins with a strong preference for palmitoylated G-alpha proteins over other acyl substrates. Mediates the deacylation of G-alpha proteins such as GPA1 in vivo, but has weak or no activity toward palmitoylated Ras proteins. Has weak lysophospholipase activity in vitro; however such activity may not exist in vivo.</text>
</comment>
<keyword evidence="4" id="KW-0719">Serine esterase</keyword>
<keyword evidence="6" id="KW-0443">Lipid metabolism</keyword>
<dbReference type="Pfam" id="PF02230">
    <property type="entry name" value="Abhydrolase_2"/>
    <property type="match status" value="1"/>
</dbReference>
<dbReference type="EC" id="3.1.2.22" evidence="2"/>
<evidence type="ECO:0000313" key="11">
    <source>
        <dbReference type="EMBL" id="KAF2233745.1"/>
    </source>
</evidence>
<dbReference type="GO" id="GO:0052689">
    <property type="term" value="F:carboxylic ester hydrolase activity"/>
    <property type="evidence" value="ECO:0007669"/>
    <property type="project" value="UniProtKB-KW"/>
</dbReference>
<protein>
    <recommendedName>
        <fullName evidence="3">Acyl-protein thioesterase 1</fullName>
        <ecNumber evidence="2">3.1.2.22</ecNumber>
    </recommendedName>
    <alternativeName>
        <fullName evidence="8">Palmitoyl-protein hydrolase</fullName>
    </alternativeName>
</protein>
<accession>A0A6A6H6V1</accession>
<evidence type="ECO:0000256" key="9">
    <source>
        <dbReference type="ARBA" id="ARBA00047337"/>
    </source>
</evidence>
<keyword evidence="6" id="KW-0276">Fatty acid metabolism</keyword>
<dbReference type="GO" id="GO:0005737">
    <property type="term" value="C:cytoplasm"/>
    <property type="evidence" value="ECO:0007669"/>
    <property type="project" value="TreeGrafter"/>
</dbReference>
<dbReference type="PANTHER" id="PTHR10655:SF17">
    <property type="entry name" value="LYSOPHOSPHOLIPASE-LIKE PROTEIN 1"/>
    <property type="match status" value="1"/>
</dbReference>
<dbReference type="InterPro" id="IPR029058">
    <property type="entry name" value="AB_hydrolase_fold"/>
</dbReference>
<keyword evidence="5 11" id="KW-0378">Hydrolase</keyword>
<evidence type="ECO:0000256" key="7">
    <source>
        <dbReference type="ARBA" id="ARBA00029392"/>
    </source>
</evidence>
<dbReference type="Proteomes" id="UP000800092">
    <property type="component" value="Unassembled WGS sequence"/>
</dbReference>
<evidence type="ECO:0000256" key="3">
    <source>
        <dbReference type="ARBA" id="ARBA00014923"/>
    </source>
</evidence>
<keyword evidence="12" id="KW-1185">Reference proteome</keyword>
<dbReference type="EMBL" id="ML991804">
    <property type="protein sequence ID" value="KAF2233745.1"/>
    <property type="molecule type" value="Genomic_DNA"/>
</dbReference>
<evidence type="ECO:0000313" key="12">
    <source>
        <dbReference type="Proteomes" id="UP000800092"/>
    </source>
</evidence>
<evidence type="ECO:0000256" key="2">
    <source>
        <dbReference type="ARBA" id="ARBA00012423"/>
    </source>
</evidence>
<feature type="domain" description="Phospholipase/carboxylesterase/thioesterase" evidence="10">
    <location>
        <begin position="19"/>
        <end position="240"/>
    </location>
</feature>
<evidence type="ECO:0000256" key="1">
    <source>
        <dbReference type="ARBA" id="ARBA00006499"/>
    </source>
</evidence>
<dbReference type="Gene3D" id="3.40.50.1820">
    <property type="entry name" value="alpha/beta hydrolase"/>
    <property type="match status" value="1"/>
</dbReference>
<dbReference type="GO" id="GO:0008474">
    <property type="term" value="F:palmitoyl-(protein) hydrolase activity"/>
    <property type="evidence" value="ECO:0007669"/>
    <property type="project" value="UniProtKB-EC"/>
</dbReference>